<dbReference type="GO" id="GO:0004931">
    <property type="term" value="F:extracellularly ATP-gated monoatomic cation channel activity"/>
    <property type="evidence" value="ECO:0007669"/>
    <property type="project" value="UniProtKB-UniRule"/>
</dbReference>
<dbReference type="GO" id="GO:0070588">
    <property type="term" value="P:calcium ion transmembrane transport"/>
    <property type="evidence" value="ECO:0007669"/>
    <property type="project" value="TreeGrafter"/>
</dbReference>
<evidence type="ECO:0000256" key="18">
    <source>
        <dbReference type="RuleBase" id="RU000681"/>
    </source>
</evidence>
<keyword evidence="11 14" id="KW-1071">Ligand-gated ion channel</keyword>
<keyword evidence="3 14" id="KW-0813">Transport</keyword>
<evidence type="ECO:0000256" key="19">
    <source>
        <dbReference type="SAM" id="MobiDB-lite"/>
    </source>
</evidence>
<evidence type="ECO:0000256" key="1">
    <source>
        <dbReference type="ARBA" id="ARBA00004651"/>
    </source>
</evidence>
<evidence type="ECO:0000256" key="12">
    <source>
        <dbReference type="ARBA" id="ARBA00023303"/>
    </source>
</evidence>
<dbReference type="Gene3D" id="1.10.287.940">
    <property type="entry name" value="atp-gated p2x4 ion channel"/>
    <property type="match status" value="1"/>
</dbReference>
<gene>
    <name evidence="20" type="ORF">CCH79_00012617</name>
</gene>
<dbReference type="InterPro" id="IPR001429">
    <property type="entry name" value="P2X_purnocptor"/>
</dbReference>
<name>A0A315VH77_GAMAF</name>
<feature type="disulfide bond" evidence="16">
    <location>
        <begin position="112"/>
        <end position="166"/>
    </location>
</feature>
<evidence type="ECO:0000313" key="20">
    <source>
        <dbReference type="EMBL" id="PWA22287.1"/>
    </source>
</evidence>
<dbReference type="GO" id="GO:0001614">
    <property type="term" value="F:purinergic nucleotide receptor activity"/>
    <property type="evidence" value="ECO:0007669"/>
    <property type="project" value="UniProtKB-UniRule"/>
</dbReference>
<keyword evidence="10" id="KW-0325">Glycoprotein</keyword>
<comment type="subunit">
    <text evidence="14">Homotrimer. Forms heterotrimer with P2RX2. Heterotrimeric P2RX2/3 has a ligand dose-response profile that is distinct from either homotrimeric P2RX2 or P2RX3.</text>
</comment>
<evidence type="ECO:0000256" key="16">
    <source>
        <dbReference type="PIRSR" id="PIRSR005713-2"/>
    </source>
</evidence>
<feature type="disulfide bond" evidence="16">
    <location>
        <begin position="257"/>
        <end position="266"/>
    </location>
</feature>
<keyword evidence="9 16" id="KW-1015">Disulfide bond</keyword>
<evidence type="ECO:0000256" key="10">
    <source>
        <dbReference type="ARBA" id="ARBA00023180"/>
    </source>
</evidence>
<evidence type="ECO:0000256" key="4">
    <source>
        <dbReference type="ARBA" id="ARBA00022475"/>
    </source>
</evidence>
<dbReference type="InterPro" id="IPR003046">
    <property type="entry name" value="P2X3_purnocptor"/>
</dbReference>
<organism evidence="20 21">
    <name type="scientific">Gambusia affinis</name>
    <name type="common">Western mosquitofish</name>
    <name type="synonym">Heterandria affinis</name>
    <dbReference type="NCBI Taxonomy" id="33528"/>
    <lineage>
        <taxon>Eukaryota</taxon>
        <taxon>Metazoa</taxon>
        <taxon>Chordata</taxon>
        <taxon>Craniata</taxon>
        <taxon>Vertebrata</taxon>
        <taxon>Euteleostomi</taxon>
        <taxon>Actinopterygii</taxon>
        <taxon>Neopterygii</taxon>
        <taxon>Teleostei</taxon>
        <taxon>Neoteleostei</taxon>
        <taxon>Acanthomorphata</taxon>
        <taxon>Ovalentaria</taxon>
        <taxon>Atherinomorphae</taxon>
        <taxon>Cyprinodontiformes</taxon>
        <taxon>Poeciliidae</taxon>
        <taxon>Poeciliinae</taxon>
        <taxon>Gambusia</taxon>
    </lineage>
</organism>
<keyword evidence="18" id="KW-0675">Receptor</keyword>
<feature type="transmembrane region" description="Helical" evidence="18">
    <location>
        <begin position="329"/>
        <end position="354"/>
    </location>
</feature>
<comment type="function">
    <text evidence="14">Extracellular ATP-activated non-selective cation channel. Plays particularly important role in sensory neurons where its activation is critical for gustatory, nociceptive responses, visceral reflexes and sensory hypersensitization.</text>
</comment>
<dbReference type="STRING" id="33528.ENSGAFP00000004062"/>
<evidence type="ECO:0000256" key="9">
    <source>
        <dbReference type="ARBA" id="ARBA00023157"/>
    </source>
</evidence>
<evidence type="ECO:0000256" key="2">
    <source>
        <dbReference type="ARBA" id="ARBA00009848"/>
    </source>
</evidence>
<feature type="binding site" evidence="15">
    <location>
        <begin position="286"/>
        <end position="288"/>
    </location>
    <ligand>
        <name>ATP</name>
        <dbReference type="ChEBI" id="CHEBI:30616"/>
        <note>ligand shared between two neighboring subunits of the homotrimer</note>
    </ligand>
</feature>
<evidence type="ECO:0000256" key="17">
    <source>
        <dbReference type="PIRSR" id="PIRSR005713-3"/>
    </source>
</evidence>
<dbReference type="GO" id="GO:0098794">
    <property type="term" value="C:postsynapse"/>
    <property type="evidence" value="ECO:0007669"/>
    <property type="project" value="GOC"/>
</dbReference>
<evidence type="ECO:0000256" key="13">
    <source>
        <dbReference type="ARBA" id="ARBA00036634"/>
    </source>
</evidence>
<dbReference type="NCBIfam" id="TIGR00863">
    <property type="entry name" value="P2X"/>
    <property type="match status" value="1"/>
</dbReference>
<feature type="disulfide bond" evidence="16">
    <location>
        <begin position="130"/>
        <end position="153"/>
    </location>
</feature>
<keyword evidence="7 14" id="KW-0406">Ion transport</keyword>
<dbReference type="PANTHER" id="PTHR10125:SF8">
    <property type="entry name" value="P2X PURINOCEPTOR 3"/>
    <property type="match status" value="1"/>
</dbReference>
<keyword evidence="4" id="KW-1003">Cell membrane</keyword>
<dbReference type="PROSITE" id="PS01212">
    <property type="entry name" value="P2X_RECEPTOR"/>
    <property type="match status" value="1"/>
</dbReference>
<evidence type="ECO:0000256" key="7">
    <source>
        <dbReference type="ARBA" id="ARBA00023065"/>
    </source>
</evidence>
<dbReference type="Proteomes" id="UP000250572">
    <property type="component" value="Unassembled WGS sequence"/>
</dbReference>
<evidence type="ECO:0000313" key="21">
    <source>
        <dbReference type="Proteomes" id="UP000250572"/>
    </source>
</evidence>
<dbReference type="InterPro" id="IPR027309">
    <property type="entry name" value="P2X_extracellular_dom_sf"/>
</dbReference>
<dbReference type="PIRSF" id="PIRSF005713">
    <property type="entry name" value="P2X_purinoceptor"/>
    <property type="match status" value="1"/>
</dbReference>
<dbReference type="FunFam" id="2.60.490.10:FF:000001">
    <property type="entry name" value="P2X purinoceptor"/>
    <property type="match status" value="1"/>
</dbReference>
<evidence type="ECO:0000256" key="8">
    <source>
        <dbReference type="ARBA" id="ARBA00023136"/>
    </source>
</evidence>
<dbReference type="Gene3D" id="2.60.490.10">
    <property type="entry name" value="atp-gated p2x4 ion channel domain"/>
    <property type="match status" value="1"/>
</dbReference>
<dbReference type="GO" id="GO:0005886">
    <property type="term" value="C:plasma membrane"/>
    <property type="evidence" value="ECO:0007669"/>
    <property type="project" value="UniProtKB-SubCell"/>
</dbReference>
<comment type="catalytic activity">
    <reaction evidence="13">
        <text>Ca(2+)(in) = Ca(2+)(out)</text>
        <dbReference type="Rhea" id="RHEA:29671"/>
        <dbReference type="ChEBI" id="CHEBI:29108"/>
    </reaction>
</comment>
<dbReference type="PANTHER" id="PTHR10125">
    <property type="entry name" value="P2X PURINOCEPTOR"/>
    <property type="match status" value="1"/>
</dbReference>
<keyword evidence="5 18" id="KW-0812">Transmembrane</keyword>
<feature type="compositionally biased region" description="Polar residues" evidence="19">
    <location>
        <begin position="381"/>
        <end position="406"/>
    </location>
</feature>
<dbReference type="PRINTS" id="PR01307">
    <property type="entry name" value="P2XRECEPTOR"/>
</dbReference>
<dbReference type="GO" id="GO:0005524">
    <property type="term" value="F:ATP binding"/>
    <property type="evidence" value="ECO:0007669"/>
    <property type="project" value="UniProtKB-UniRule"/>
</dbReference>
<feature type="binding site" evidence="15">
    <location>
        <begin position="68"/>
        <end position="70"/>
    </location>
    <ligand>
        <name>ATP</name>
        <dbReference type="ChEBI" id="CHEBI:30616"/>
        <note>ligand shared between two neighboring subunits of the homotrimer</note>
    </ligand>
</feature>
<proteinExistence type="inferred from homology"/>
<comment type="function">
    <text evidence="18">Receptor for ATP that acts as a ligand-gated ion channel.</text>
</comment>
<dbReference type="AlphaFoldDB" id="A0A315VH77"/>
<dbReference type="InterPro" id="IPR053792">
    <property type="entry name" value="P2X_RECEPTOR_CS"/>
</dbReference>
<evidence type="ECO:0000256" key="15">
    <source>
        <dbReference type="PIRSR" id="PIRSR005713-1"/>
    </source>
</evidence>
<keyword evidence="15" id="KW-0067">ATP-binding</keyword>
<keyword evidence="21" id="KW-1185">Reference proteome</keyword>
<evidence type="ECO:0000256" key="14">
    <source>
        <dbReference type="PIRNR" id="PIRNR005713"/>
    </source>
</evidence>
<comment type="caution">
    <text evidence="20">The sequence shown here is derived from an EMBL/GenBank/DDBJ whole genome shotgun (WGS) entry which is preliminary data.</text>
</comment>
<dbReference type="Pfam" id="PF00864">
    <property type="entry name" value="P2X_receptor"/>
    <property type="match status" value="1"/>
</dbReference>
<dbReference type="PRINTS" id="PR01310">
    <property type="entry name" value="P2X3RECEPTOR"/>
</dbReference>
<feature type="glycosylation site" description="N-linked (GlcNAc...) asparagine" evidence="17">
    <location>
        <position position="183"/>
    </location>
</feature>
<feature type="disulfide bond" evidence="16">
    <location>
        <begin position="136"/>
        <end position="160"/>
    </location>
</feature>
<keyword evidence="6 18" id="KW-1133">Transmembrane helix</keyword>
<feature type="region of interest" description="Disordered" evidence="19">
    <location>
        <begin position="376"/>
        <end position="406"/>
    </location>
</feature>
<feature type="disulfide bond" evidence="16">
    <location>
        <begin position="213"/>
        <end position="223"/>
    </location>
</feature>
<feature type="binding site" evidence="15">
    <location>
        <position position="306"/>
    </location>
    <ligand>
        <name>ATP</name>
        <dbReference type="ChEBI" id="CHEBI:30616"/>
        <note>ligand shared between two neighboring subunits of the homotrimer</note>
    </ligand>
</feature>
<evidence type="ECO:0000256" key="3">
    <source>
        <dbReference type="ARBA" id="ARBA00022448"/>
    </source>
</evidence>
<feature type="binding site" evidence="15">
    <location>
        <position position="185"/>
    </location>
    <ligand>
        <name>ATP</name>
        <dbReference type="ChEBI" id="CHEBI:30616"/>
        <note>ligand shared between two neighboring subunits of the homotrimer</note>
    </ligand>
</feature>
<keyword evidence="15" id="KW-0547">Nucleotide-binding</keyword>
<accession>A0A315VH77</accession>
<dbReference type="EMBL" id="NHOQ01001766">
    <property type="protein sequence ID" value="PWA22287.1"/>
    <property type="molecule type" value="Genomic_DNA"/>
</dbReference>
<evidence type="ECO:0000256" key="5">
    <source>
        <dbReference type="ARBA" id="ARBA00022692"/>
    </source>
</evidence>
<comment type="similarity">
    <text evidence="2 14 18">Belongs to the P2X receptor family.</text>
</comment>
<dbReference type="InterPro" id="IPR059116">
    <property type="entry name" value="P2X_receptor"/>
</dbReference>
<evidence type="ECO:0000256" key="6">
    <source>
        <dbReference type="ARBA" id="ARBA00022989"/>
    </source>
</evidence>
<reference evidence="20 21" key="1">
    <citation type="journal article" date="2018" name="G3 (Bethesda)">
        <title>A High-Quality Reference Genome for the Invasive Mosquitofish Gambusia affinis Using a Chicago Library.</title>
        <authorList>
            <person name="Hoffberg S.L."/>
            <person name="Troendle N.J."/>
            <person name="Glenn T.C."/>
            <person name="Mahmud O."/>
            <person name="Louha S."/>
            <person name="Chalopin D."/>
            <person name="Bennetzen J.L."/>
            <person name="Mauricio R."/>
        </authorList>
    </citation>
    <scope>NUCLEOTIDE SEQUENCE [LARGE SCALE GENOMIC DNA]</scope>
    <source>
        <strain evidence="20">NE01/NJP1002.9</strain>
        <tissue evidence="20">Muscle</tissue>
    </source>
</reference>
<sequence length="406" mass="45501">MTSALCGCMTSILTYETYKSVVVRSWPLGIVYRLVQLIIISYFVGYVFLYEKAYQVADTATESSVITKVKGFGKLNNAVMDVADYIYPPQGEGVFSIITKIIKTDNQFQGICSEVTHSEQFRHTEKEFNCSTNADCQQHLGSVQADGIITGACNTSAGYCEIEGWCPAEDDKVDIKPMPEFVNFTIYIKNSIRFPLFNVTRANFPSTKTVNNCTYDKNTDPFCPIFRVGYILDETQQNVTLLANQGGEIGINIEWRCNLDHDVKFCVPKYSFSKLDAPFQNAKGYNFRFAKYYKTENGTDYRRLHKAFAVRFDVMVTGTARKFSLIPTVINVIAAVTSIGMGTVLCDLILLHCLKGAQYYKEKKFEEVSEEQIHESLTPKPGSQLSIRRGNSSCNDSGAVSLSTNC</sequence>
<comment type="subcellular location">
    <subcellularLocation>
        <location evidence="1">Cell membrane</location>
        <topology evidence="1">Multi-pass membrane protein</topology>
    </subcellularLocation>
    <subcellularLocation>
        <location evidence="18">Membrane</location>
        <topology evidence="18">Multi-pass membrane protein</topology>
    </subcellularLocation>
</comment>
<protein>
    <recommendedName>
        <fullName evidence="14 18">P2X purinoceptor</fullName>
    </recommendedName>
    <alternativeName>
        <fullName evidence="14">P2X purinoceptor 3</fullName>
    </alternativeName>
</protein>
<keyword evidence="12 18" id="KW-0407">Ion channel</keyword>
<keyword evidence="8 14" id="KW-0472">Membrane</keyword>
<evidence type="ECO:0000256" key="11">
    <source>
        <dbReference type="ARBA" id="ARBA00023286"/>
    </source>
</evidence>
<feature type="transmembrane region" description="Helical" evidence="18">
    <location>
        <begin position="30"/>
        <end position="49"/>
    </location>
</feature>
<dbReference type="GO" id="GO:0033198">
    <property type="term" value="P:response to ATP"/>
    <property type="evidence" value="ECO:0007669"/>
    <property type="project" value="InterPro"/>
</dbReference>